<comment type="caution">
    <text evidence="3">The sequence shown here is derived from an EMBL/GenBank/DDBJ whole genome shotgun (WGS) entry which is preliminary data.</text>
</comment>
<evidence type="ECO:0000313" key="4">
    <source>
        <dbReference type="Proteomes" id="UP001176940"/>
    </source>
</evidence>
<dbReference type="Gene3D" id="1.10.10.570">
    <property type="entry name" value="Winged helix' DNA-binding domain. Chain C. Domain 1"/>
    <property type="match status" value="1"/>
</dbReference>
<protein>
    <recommendedName>
        <fullName evidence="1">Vacuolar protein-sorting-associated protein 25</fullName>
    </recommendedName>
    <alternativeName>
        <fullName evidence="2">ESCRT-II complex subunit VPS25</fullName>
    </alternativeName>
</protein>
<dbReference type="InterPro" id="IPR036390">
    <property type="entry name" value="WH_DNA-bd_sf"/>
</dbReference>
<dbReference type="PANTHER" id="PTHR13149">
    <property type="entry name" value="VACUOLAR PROTEIN SORTING-ASSOCIATED PROTEIN VPS25"/>
    <property type="match status" value="1"/>
</dbReference>
<dbReference type="Pfam" id="PF05871">
    <property type="entry name" value="ESCRT-II"/>
    <property type="match status" value="1"/>
</dbReference>
<evidence type="ECO:0000313" key="3">
    <source>
        <dbReference type="EMBL" id="CAJ0966387.1"/>
    </source>
</evidence>
<dbReference type="Proteomes" id="UP001176940">
    <property type="component" value="Unassembled WGS sequence"/>
</dbReference>
<dbReference type="InterPro" id="IPR008570">
    <property type="entry name" value="ESCRT-II_cplx_Vps25-sub"/>
</dbReference>
<proteinExistence type="predicted"/>
<accession>A0ABN9MHX5</accession>
<name>A0ABN9MHX5_9NEOB</name>
<dbReference type="SUPFAM" id="SSF46785">
    <property type="entry name" value="Winged helix' DNA-binding domain"/>
    <property type="match status" value="1"/>
</dbReference>
<evidence type="ECO:0000256" key="2">
    <source>
        <dbReference type="ARBA" id="ARBA00030094"/>
    </source>
</evidence>
<dbReference type="PANTHER" id="PTHR13149:SF0">
    <property type="entry name" value="VACUOLAR PROTEIN-SORTING-ASSOCIATED PROTEIN 25"/>
    <property type="match status" value="1"/>
</dbReference>
<organism evidence="3 4">
    <name type="scientific">Ranitomeya imitator</name>
    <name type="common">mimic poison frog</name>
    <dbReference type="NCBI Taxonomy" id="111125"/>
    <lineage>
        <taxon>Eukaryota</taxon>
        <taxon>Metazoa</taxon>
        <taxon>Chordata</taxon>
        <taxon>Craniata</taxon>
        <taxon>Vertebrata</taxon>
        <taxon>Euteleostomi</taxon>
        <taxon>Amphibia</taxon>
        <taxon>Batrachia</taxon>
        <taxon>Anura</taxon>
        <taxon>Neobatrachia</taxon>
        <taxon>Hyloidea</taxon>
        <taxon>Dendrobatidae</taxon>
        <taxon>Dendrobatinae</taxon>
        <taxon>Ranitomeya</taxon>
    </lineage>
</organism>
<dbReference type="EMBL" id="CAUEEQ010074245">
    <property type="protein sequence ID" value="CAJ0966387.1"/>
    <property type="molecule type" value="Genomic_DNA"/>
</dbReference>
<sequence length="328" mass="37509">MKKRSVGQRKRSEERFFCTSENRSATHPALPVTGYNSTLWAQDALLPVKSRNPPTGPVFSKRACVEEFPVREILSLSLFTIDAAYAASRVTSVTDVSGSKRYFLVIHCEISRGNAAENRCEDAYTTDAHRLDGSQRRGVKYVGTRNHLVSAVSCLCPEEVSGGAAEMGFEWPWQYNFPPFYTLQPNVDTRQKQLSAWSSLVLSYCRHNKLYTMNVMEIQESPLFNNKKIQRKLSLESVQVVLEELRKKVQVYVKDLHIKLTVLAREIDTQSQFQTRTAGYVSTFRKRCVEPQRQTRSVQMLQHSGGDFRPVETDMQRVFSERSMSLQC</sequence>
<keyword evidence="4" id="KW-1185">Reference proteome</keyword>
<evidence type="ECO:0000256" key="1">
    <source>
        <dbReference type="ARBA" id="ARBA00017934"/>
    </source>
</evidence>
<gene>
    <name evidence="3" type="ORF">RIMI_LOCUS21257655</name>
</gene>
<dbReference type="InterPro" id="IPR014041">
    <property type="entry name" value="ESCRT-II_cplx_Vps25-sub_N"/>
</dbReference>
<reference evidence="3" key="1">
    <citation type="submission" date="2023-07" db="EMBL/GenBank/DDBJ databases">
        <authorList>
            <person name="Stuckert A."/>
        </authorList>
    </citation>
    <scope>NUCLEOTIDE SEQUENCE</scope>
</reference>